<dbReference type="PROSITE" id="PS00463">
    <property type="entry name" value="ZN2_CY6_FUNGAL_1"/>
    <property type="match status" value="1"/>
</dbReference>
<protein>
    <recommendedName>
        <fullName evidence="3">Zn(2)-C6 fungal-type domain-containing protein</fullName>
    </recommendedName>
</protein>
<feature type="compositionally biased region" description="Polar residues" evidence="2">
    <location>
        <begin position="525"/>
        <end position="541"/>
    </location>
</feature>
<feature type="region of interest" description="Disordered" evidence="2">
    <location>
        <begin position="993"/>
        <end position="1025"/>
    </location>
</feature>
<dbReference type="PANTHER" id="PTHR47785:SF4">
    <property type="entry name" value="ZN(II)2CYS6 TRANSCRIPTION FACTOR (EUROFUNG)"/>
    <property type="match status" value="1"/>
</dbReference>
<dbReference type="PANTHER" id="PTHR47785">
    <property type="entry name" value="ZN(II)2CYS6 TRANSCRIPTION FACTOR (EUROFUNG)-RELATED-RELATED"/>
    <property type="match status" value="1"/>
</dbReference>
<dbReference type="OMA" id="RDKGTEC"/>
<feature type="compositionally biased region" description="Basic and acidic residues" evidence="2">
    <location>
        <begin position="197"/>
        <end position="212"/>
    </location>
</feature>
<accession>G2WRH8</accession>
<dbReference type="SUPFAM" id="SSF57701">
    <property type="entry name" value="Zn2/Cys6 DNA-binding domain"/>
    <property type="match status" value="1"/>
</dbReference>
<name>G2WRH8_VERDV</name>
<feature type="region of interest" description="Disordered" evidence="2">
    <location>
        <begin position="935"/>
        <end position="956"/>
    </location>
</feature>
<dbReference type="Pfam" id="PF00172">
    <property type="entry name" value="Zn_clus"/>
    <property type="match status" value="1"/>
</dbReference>
<dbReference type="InParanoid" id="G2WRH8"/>
<dbReference type="AlphaFoldDB" id="G2WRH8"/>
<gene>
    <name evidence="4" type="ORF">VDAG_00161</name>
</gene>
<feature type="region of interest" description="Disordered" evidence="2">
    <location>
        <begin position="315"/>
        <end position="335"/>
    </location>
</feature>
<feature type="region of interest" description="Disordered" evidence="2">
    <location>
        <begin position="962"/>
        <end position="981"/>
    </location>
</feature>
<feature type="compositionally biased region" description="Acidic residues" evidence="2">
    <location>
        <begin position="216"/>
        <end position="227"/>
    </location>
</feature>
<dbReference type="HOGENOM" id="CLU_004835_0_1_1"/>
<organism evidence="4 5">
    <name type="scientific">Verticillium dahliae (strain VdLs.17 / ATCC MYA-4575 / FGSC 10137)</name>
    <name type="common">Verticillium wilt</name>
    <dbReference type="NCBI Taxonomy" id="498257"/>
    <lineage>
        <taxon>Eukaryota</taxon>
        <taxon>Fungi</taxon>
        <taxon>Dikarya</taxon>
        <taxon>Ascomycota</taxon>
        <taxon>Pezizomycotina</taxon>
        <taxon>Sordariomycetes</taxon>
        <taxon>Hypocreomycetidae</taxon>
        <taxon>Glomerellales</taxon>
        <taxon>Plectosphaerellaceae</taxon>
        <taxon>Verticillium</taxon>
    </lineage>
</organism>
<feature type="region of interest" description="Disordered" evidence="2">
    <location>
        <begin position="172"/>
        <end position="244"/>
    </location>
</feature>
<proteinExistence type="predicted"/>
<dbReference type="InterPro" id="IPR001138">
    <property type="entry name" value="Zn2Cys6_DnaBD"/>
</dbReference>
<dbReference type="GO" id="GO:0000981">
    <property type="term" value="F:DNA-binding transcription factor activity, RNA polymerase II-specific"/>
    <property type="evidence" value="ECO:0007669"/>
    <property type="project" value="InterPro"/>
</dbReference>
<evidence type="ECO:0000256" key="2">
    <source>
        <dbReference type="SAM" id="MobiDB-lite"/>
    </source>
</evidence>
<evidence type="ECO:0000259" key="3">
    <source>
        <dbReference type="PROSITE" id="PS50048"/>
    </source>
</evidence>
<keyword evidence="5" id="KW-1185">Reference proteome</keyword>
<dbReference type="InterPro" id="IPR036864">
    <property type="entry name" value="Zn2-C6_fun-type_DNA-bd_sf"/>
</dbReference>
<dbReference type="KEGG" id="vda:VDAG_00161"/>
<feature type="region of interest" description="Disordered" evidence="2">
    <location>
        <begin position="481"/>
        <end position="546"/>
    </location>
</feature>
<feature type="compositionally biased region" description="Low complexity" evidence="2">
    <location>
        <begin position="498"/>
        <end position="516"/>
    </location>
</feature>
<evidence type="ECO:0000313" key="5">
    <source>
        <dbReference type="Proteomes" id="UP000001611"/>
    </source>
</evidence>
<dbReference type="SMART" id="SM00066">
    <property type="entry name" value="GAL4"/>
    <property type="match status" value="1"/>
</dbReference>
<keyword evidence="1" id="KW-0539">Nucleus</keyword>
<dbReference type="GeneID" id="20701624"/>
<feature type="compositionally biased region" description="Polar residues" evidence="2">
    <location>
        <begin position="1014"/>
        <end position="1025"/>
    </location>
</feature>
<evidence type="ECO:0000313" key="4">
    <source>
        <dbReference type="EMBL" id="EGY13479.1"/>
    </source>
</evidence>
<dbReference type="Proteomes" id="UP000001611">
    <property type="component" value="Chromosome 2"/>
</dbReference>
<dbReference type="Gene3D" id="4.10.240.10">
    <property type="entry name" value="Zn(2)-C6 fungal-type DNA-binding domain"/>
    <property type="match status" value="1"/>
</dbReference>
<feature type="compositionally biased region" description="Basic residues" evidence="2">
    <location>
        <begin position="1002"/>
        <end position="1011"/>
    </location>
</feature>
<feature type="region of interest" description="Disordered" evidence="2">
    <location>
        <begin position="421"/>
        <end position="453"/>
    </location>
</feature>
<dbReference type="CDD" id="cd00067">
    <property type="entry name" value="GAL4"/>
    <property type="match status" value="1"/>
</dbReference>
<dbReference type="EMBL" id="DS572695">
    <property type="protein sequence ID" value="EGY13479.1"/>
    <property type="molecule type" value="Genomic_DNA"/>
</dbReference>
<reference evidence="4 5" key="1">
    <citation type="submission" date="2008-03" db="EMBL/GenBank/DDBJ databases">
        <title>The Genome Sequence of Verticillium dahliae VdLs.17.</title>
        <authorList>
            <consortium name="The Broad Institute Genome Sequencing Platform"/>
            <person name="Ma L.-J.J."/>
            <person name="Klosterman S.J."/>
            <person name="Subbarao K."/>
            <person name="Dobinson K."/>
            <person name="Veronese P."/>
            <person name="Kang S."/>
            <person name="Gold S.E."/>
            <person name="Young S."/>
            <person name="Jaffe D."/>
            <person name="Gnerre S."/>
            <person name="Berlin A."/>
            <person name="Heiman D."/>
            <person name="Hepburn T."/>
            <person name="Sykes S."/>
            <person name="Alvarado L."/>
            <person name="Kodira C.D."/>
            <person name="Lander E."/>
            <person name="Galagan J."/>
            <person name="Nusbaum C."/>
            <person name="Birren B."/>
        </authorList>
    </citation>
    <scope>NUCLEOTIDE SEQUENCE [LARGE SCALE GENOMIC DNA]</scope>
    <source>
        <strain evidence="5">VdLs.17 / ATCC MYA-4575 / FGSC 10137</strain>
    </source>
</reference>
<dbReference type="InterPro" id="IPR053181">
    <property type="entry name" value="EcdB-like_regulator"/>
</dbReference>
<dbReference type="OrthoDB" id="5244761at2759"/>
<dbReference type="eggNOG" id="ENOG502QT5J">
    <property type="taxonomic scope" value="Eukaryota"/>
</dbReference>
<feature type="region of interest" description="Disordered" evidence="2">
    <location>
        <begin position="1"/>
        <end position="39"/>
    </location>
</feature>
<sequence length="1025" mass="113062">MGYDAPPTPVAYRTSYPPPQQPIPQQSPYEQTAYHAPPPENVYANHASYAATQKRKATRASQACDNCRQLKAKCDETRPCKTCREKNVECKYRDPIPKPTDKTQTDILEGIADLKSMLSARFDSVEKRIGRLERGAGPARSRIKLEHDMEGIEQGVSPHPVADGIYDTAEMQNNSHGPPTVYGTPQGVYTPVEASDDLPHTRDVDSADEAHLPDTIIEDERDDDLTEEPPGRARPPGQPSIPVNHTVSAGQLLKWPAIKALTHDLLHKGGVKFAEDFPLTTEENRGPLRLYGRGEGYGRRQGQHSEYGVLDVDMESVSEPGSSPAGQADWGQLGSLSPGVDYTSSNLTPHGMPDFSEAKVNQYIQSFQDNILSLHPIFPPRHLNVWVKNLLDQTAVKKSRGQKLSGVAKFAEEQASQLAPNEAVGIKRKRSPTGGSDSYDKATSPGAKPGKPYRTVDNALVFAALALGKLSLHKGKIPEVAPSYDRSHNSPNVKNGHPASPANASPPSYPQSQASSLHSPREHSNSSTSRRTSMQGTSAAGQQKHAMSMKRNYDAIPGLEYLGLATDILGNQNGSSLLRQVQANIFVGLYYGQLGYVVPSLKYIVDAAWTVQILMRKHLARLQDMTSPPTKILDHLLLTAFWTCLQLESDIVVELALPRSGILSYEDGLPYPNLALFESGPRVSASYGAQVYLRKQLNLVSANFYDETPSSGPDDQEGVQTVSEVRETIRMDPTAQLSWIPSMFRFSPDDPPATDMLAARLRAKYWGFQVITLRPFVKMMLDYTFRLKENDVSATAMFAETKFNKNVQTPHIAAGTTSHADINPEVIKYAREGIRALVQSTMAFHGLGEGRLILTNFFGTAMAQWGNLHVLAACHEDPYLHQFVDSQELRMLFDKTIAWISLGVQPSSSLSIAIGLLEGVRDRIFHGDVSRSFSSAASGHPRSVHHSPVQPMHQRLSPQGMNEQLSVQPQQMPFQHPPQHPMRIFAFPVSNERPSSLERGHCHSHQRHGPRRSVSASRLGSSRRY</sequence>
<feature type="domain" description="Zn(2)-C6 fungal-type" evidence="3">
    <location>
        <begin position="63"/>
        <end position="92"/>
    </location>
</feature>
<dbReference type="GO" id="GO:0008270">
    <property type="term" value="F:zinc ion binding"/>
    <property type="evidence" value="ECO:0007669"/>
    <property type="project" value="InterPro"/>
</dbReference>
<evidence type="ECO:0000256" key="1">
    <source>
        <dbReference type="ARBA" id="ARBA00023242"/>
    </source>
</evidence>
<dbReference type="PROSITE" id="PS50048">
    <property type="entry name" value="ZN2_CY6_FUNGAL_2"/>
    <property type="match status" value="1"/>
</dbReference>
<dbReference type="RefSeq" id="XP_009649833.1">
    <property type="nucleotide sequence ID" value="XM_009651538.1"/>
</dbReference>